<gene>
    <name evidence="14" type="ORF">HMPREF3293_00974</name>
</gene>
<dbReference type="AlphaFoldDB" id="A0A136Q6D8"/>
<dbReference type="EMBL" id="LSZW01000047">
    <property type="protein sequence ID" value="KXK66237.1"/>
    <property type="molecule type" value="Genomic_DNA"/>
</dbReference>
<sequence>MKEQKSDIPVKGYEYDTLMNMLHVSVSKHLLDEHFTMVWANDFYYETIGYPKEEYEALFHNRPDLYYAEEPRLWNELVGAVMQAIGEGRNGYSIVTRMRRKGGEYRWIQIAATFVDEYIDGYQVAYSVMTDVDDVMRIKQEQSVTYDNLPGFVAKYKVEKDLHFTLIEANGRFLDFFGKDSWKNEEYSVSRENVERNIKAFEAHREELLAGEPVHFMVNMRSCSGKEAWLQINADCVDWQGGDPVYLVIYIDVTDETELREMQKKLERQAEELRCALRQAEEASRAKSDFFSRMSHDIRTPMNAILGMRDIALAHLDDGEKVRDCLKKIGLSGQHLLGLINDVLDMSKIENGEMVLRSDTVSLPEELENIVTIMQPQFKQKDQKFSIRLKEVVHEQFLSDALRLRQIFLNILSNAYKFTPCGGSITMDVRETVSGQPDVALFTFAITDTGVGMQPEFLTHIFDAFSRERDSRTDKTEGTGLGMAITEKLVELLNGKIEVQSRPQKGTVFCVTLPLKIEEASPCGGTFPNLRVIVADDDVVMCEYTVEMLRHLGIYADWVDCGEKMIQEVREAKRRGEAYDAVILDWKMPGQDGLQTARRIRRICGEVPILIISAYDWSDIEKEAQDVGVSGFLTKPVFASTLCSGLRKYVLGETADGPETKGAGPQRNFSGKRFLLVEDNLLNQEVAVDLLTDAGAEVDIACDGEEGVRVFAGSAEGTYDMVLMDIQMPVMDGYTAAEKIRALGREDAREVPILAMTADAFAEDIAAAKAAEMDGHLAKPLDERTLKREIGKYLLKK</sequence>
<dbReference type="Gene3D" id="3.40.50.2300">
    <property type="match status" value="2"/>
</dbReference>
<evidence type="ECO:0000259" key="12">
    <source>
        <dbReference type="PROSITE" id="PS50109"/>
    </source>
</evidence>
<dbReference type="PATRIC" id="fig|626937.4.peg.960"/>
<comment type="subcellular location">
    <subcellularLocation>
        <location evidence="2">Membrane</location>
    </subcellularLocation>
</comment>
<evidence type="ECO:0000313" key="15">
    <source>
        <dbReference type="Proteomes" id="UP000070366"/>
    </source>
</evidence>
<evidence type="ECO:0000259" key="13">
    <source>
        <dbReference type="PROSITE" id="PS50110"/>
    </source>
</evidence>
<dbReference type="SMART" id="SM00388">
    <property type="entry name" value="HisKA"/>
    <property type="match status" value="1"/>
</dbReference>
<evidence type="ECO:0000256" key="4">
    <source>
        <dbReference type="ARBA" id="ARBA00018672"/>
    </source>
</evidence>
<dbReference type="InterPro" id="IPR013655">
    <property type="entry name" value="PAS_fold_3"/>
</dbReference>
<dbReference type="InterPro" id="IPR001789">
    <property type="entry name" value="Sig_transdc_resp-reg_receiver"/>
</dbReference>
<dbReference type="CDD" id="cd17546">
    <property type="entry name" value="REC_hyHK_CKI1_RcsC-like"/>
    <property type="match status" value="2"/>
</dbReference>
<protein>
    <recommendedName>
        <fullName evidence="4">Stage 0 sporulation protein A homolog</fullName>
        <ecNumber evidence="3">2.7.13.3</ecNumber>
    </recommendedName>
</protein>
<dbReference type="Pfam" id="PF08447">
    <property type="entry name" value="PAS_3"/>
    <property type="match status" value="1"/>
</dbReference>
<feature type="coiled-coil region" evidence="11">
    <location>
        <begin position="256"/>
        <end position="286"/>
    </location>
</feature>
<dbReference type="SUPFAM" id="SSF52172">
    <property type="entry name" value="CheY-like"/>
    <property type="match status" value="2"/>
</dbReference>
<dbReference type="InterPro" id="IPR003661">
    <property type="entry name" value="HisK_dim/P_dom"/>
</dbReference>
<keyword evidence="7" id="KW-0418">Kinase</keyword>
<keyword evidence="6" id="KW-0808">Transferase</keyword>
<comment type="function">
    <text evidence="9">May play the central regulatory role in sporulation. It may be an element of the effector pathway responsible for the activation of sporulation genes in response to nutritional stress. Spo0A may act in concert with spo0H (a sigma factor) to control the expression of some genes that are critical to the sporulation process.</text>
</comment>
<dbReference type="STRING" id="626937.HMPREF3293_00974"/>
<dbReference type="GO" id="GO:0000155">
    <property type="term" value="F:phosphorelay sensor kinase activity"/>
    <property type="evidence" value="ECO:0007669"/>
    <property type="project" value="InterPro"/>
</dbReference>
<evidence type="ECO:0000256" key="5">
    <source>
        <dbReference type="ARBA" id="ARBA00022553"/>
    </source>
</evidence>
<dbReference type="InterPro" id="IPR003594">
    <property type="entry name" value="HATPase_dom"/>
</dbReference>
<dbReference type="PANTHER" id="PTHR45339:SF1">
    <property type="entry name" value="HYBRID SIGNAL TRANSDUCTION HISTIDINE KINASE J"/>
    <property type="match status" value="1"/>
</dbReference>
<feature type="coiled-coil region" evidence="11">
    <location>
        <begin position="184"/>
        <end position="211"/>
    </location>
</feature>
<dbReference type="Pfam" id="PF02518">
    <property type="entry name" value="HATPase_c"/>
    <property type="match status" value="1"/>
</dbReference>
<dbReference type="Pfam" id="PF00512">
    <property type="entry name" value="HisKA"/>
    <property type="match status" value="1"/>
</dbReference>
<feature type="domain" description="Response regulatory" evidence="13">
    <location>
        <begin position="531"/>
        <end position="650"/>
    </location>
</feature>
<feature type="domain" description="Response regulatory" evidence="13">
    <location>
        <begin position="673"/>
        <end position="794"/>
    </location>
</feature>
<evidence type="ECO:0000256" key="3">
    <source>
        <dbReference type="ARBA" id="ARBA00012438"/>
    </source>
</evidence>
<evidence type="ECO:0000256" key="1">
    <source>
        <dbReference type="ARBA" id="ARBA00000085"/>
    </source>
</evidence>
<feature type="modified residue" description="4-aspartylphosphate" evidence="10">
    <location>
        <position position="585"/>
    </location>
</feature>
<keyword evidence="5 10" id="KW-0597">Phosphoprotein</keyword>
<feature type="modified residue" description="4-aspartylphosphate" evidence="10">
    <location>
        <position position="725"/>
    </location>
</feature>
<dbReference type="EC" id="2.7.13.3" evidence="3"/>
<dbReference type="RefSeq" id="WP_066520444.1">
    <property type="nucleotide sequence ID" value="NZ_CABMOF010000003.1"/>
</dbReference>
<keyword evidence="11" id="KW-0175">Coiled coil</keyword>
<dbReference type="OrthoDB" id="9804263at2"/>
<dbReference type="GO" id="GO:0016020">
    <property type="term" value="C:membrane"/>
    <property type="evidence" value="ECO:0007669"/>
    <property type="project" value="UniProtKB-SubCell"/>
</dbReference>
<organism evidence="14 15">
    <name type="scientific">Christensenella minuta</name>
    <dbReference type="NCBI Taxonomy" id="626937"/>
    <lineage>
        <taxon>Bacteria</taxon>
        <taxon>Bacillati</taxon>
        <taxon>Bacillota</taxon>
        <taxon>Clostridia</taxon>
        <taxon>Christensenellales</taxon>
        <taxon>Christensenellaceae</taxon>
        <taxon>Christensenella</taxon>
    </lineage>
</organism>
<dbReference type="InterPro" id="IPR011006">
    <property type="entry name" value="CheY-like_superfamily"/>
</dbReference>
<dbReference type="FunFam" id="3.30.565.10:FF:000006">
    <property type="entry name" value="Sensor histidine kinase WalK"/>
    <property type="match status" value="1"/>
</dbReference>
<dbReference type="InterPro" id="IPR036097">
    <property type="entry name" value="HisK_dim/P_sf"/>
</dbReference>
<dbReference type="Pfam" id="PF00072">
    <property type="entry name" value="Response_reg"/>
    <property type="match status" value="2"/>
</dbReference>
<dbReference type="SMART" id="SM00387">
    <property type="entry name" value="HATPase_c"/>
    <property type="match status" value="1"/>
</dbReference>
<evidence type="ECO:0000256" key="10">
    <source>
        <dbReference type="PROSITE-ProRule" id="PRU00169"/>
    </source>
</evidence>
<proteinExistence type="predicted"/>
<dbReference type="PROSITE" id="PS50110">
    <property type="entry name" value="RESPONSE_REGULATORY"/>
    <property type="match status" value="2"/>
</dbReference>
<dbReference type="KEGG" id="cmiu:B1H56_01820"/>
<dbReference type="PROSITE" id="PS50109">
    <property type="entry name" value="HIS_KIN"/>
    <property type="match status" value="1"/>
</dbReference>
<dbReference type="SUPFAM" id="SSF55785">
    <property type="entry name" value="PYP-like sensor domain (PAS domain)"/>
    <property type="match status" value="2"/>
</dbReference>
<dbReference type="InterPro" id="IPR004358">
    <property type="entry name" value="Sig_transdc_His_kin-like_C"/>
</dbReference>
<dbReference type="Gene3D" id="3.30.450.20">
    <property type="entry name" value="PAS domain"/>
    <property type="match status" value="2"/>
</dbReference>
<dbReference type="CDD" id="cd00082">
    <property type="entry name" value="HisKA"/>
    <property type="match status" value="1"/>
</dbReference>
<comment type="caution">
    <text evidence="14">The sequence shown here is derived from an EMBL/GenBank/DDBJ whole genome shotgun (WGS) entry which is preliminary data.</text>
</comment>
<dbReference type="InterPro" id="IPR036890">
    <property type="entry name" value="HATPase_C_sf"/>
</dbReference>
<comment type="catalytic activity">
    <reaction evidence="1">
        <text>ATP + protein L-histidine = ADP + protein N-phospho-L-histidine.</text>
        <dbReference type="EC" id="2.7.13.3"/>
    </reaction>
</comment>
<evidence type="ECO:0000256" key="11">
    <source>
        <dbReference type="SAM" id="Coils"/>
    </source>
</evidence>
<evidence type="ECO:0000313" key="14">
    <source>
        <dbReference type="EMBL" id="KXK66237.1"/>
    </source>
</evidence>
<keyword evidence="8" id="KW-0902">Two-component regulatory system</keyword>
<evidence type="ECO:0000256" key="2">
    <source>
        <dbReference type="ARBA" id="ARBA00004370"/>
    </source>
</evidence>
<dbReference type="Gene3D" id="1.10.287.130">
    <property type="match status" value="1"/>
</dbReference>
<dbReference type="Gene3D" id="3.30.565.10">
    <property type="entry name" value="Histidine kinase-like ATPase, C-terminal domain"/>
    <property type="match status" value="1"/>
</dbReference>
<evidence type="ECO:0000256" key="8">
    <source>
        <dbReference type="ARBA" id="ARBA00023012"/>
    </source>
</evidence>
<dbReference type="InterPro" id="IPR035965">
    <property type="entry name" value="PAS-like_dom_sf"/>
</dbReference>
<dbReference type="SUPFAM" id="SSF55874">
    <property type="entry name" value="ATPase domain of HSP90 chaperone/DNA topoisomerase II/histidine kinase"/>
    <property type="match status" value="1"/>
</dbReference>
<dbReference type="PRINTS" id="PR00344">
    <property type="entry name" value="BCTRLSENSOR"/>
</dbReference>
<evidence type="ECO:0000256" key="9">
    <source>
        <dbReference type="ARBA" id="ARBA00024867"/>
    </source>
</evidence>
<dbReference type="PANTHER" id="PTHR45339">
    <property type="entry name" value="HYBRID SIGNAL TRANSDUCTION HISTIDINE KINASE J"/>
    <property type="match status" value="1"/>
</dbReference>
<dbReference type="SUPFAM" id="SSF47384">
    <property type="entry name" value="Homodimeric domain of signal transducing histidine kinase"/>
    <property type="match status" value="1"/>
</dbReference>
<name>A0A136Q6D8_9FIRM</name>
<reference evidence="14 15" key="1">
    <citation type="submission" date="2016-02" db="EMBL/GenBank/DDBJ databases">
        <authorList>
            <person name="Wen L."/>
            <person name="He K."/>
            <person name="Yang H."/>
        </authorList>
    </citation>
    <scope>NUCLEOTIDE SEQUENCE [LARGE SCALE GENOMIC DNA]</scope>
    <source>
        <strain evidence="14 15">DSM 22607</strain>
    </source>
</reference>
<accession>A0A136Q6D8</accession>
<evidence type="ECO:0000256" key="6">
    <source>
        <dbReference type="ARBA" id="ARBA00022679"/>
    </source>
</evidence>
<dbReference type="InterPro" id="IPR005467">
    <property type="entry name" value="His_kinase_dom"/>
</dbReference>
<keyword evidence="15" id="KW-1185">Reference proteome</keyword>
<evidence type="ECO:0000256" key="7">
    <source>
        <dbReference type="ARBA" id="ARBA00022777"/>
    </source>
</evidence>
<feature type="domain" description="Histidine kinase" evidence="12">
    <location>
        <begin position="293"/>
        <end position="517"/>
    </location>
</feature>
<dbReference type="Proteomes" id="UP000070366">
    <property type="component" value="Unassembled WGS sequence"/>
</dbReference>
<dbReference type="SMART" id="SM00448">
    <property type="entry name" value="REC"/>
    <property type="match status" value="2"/>
</dbReference>